<dbReference type="Proteomes" id="UP000324996">
    <property type="component" value="Unassembled WGS sequence"/>
</dbReference>
<reference evidence="1 2" key="1">
    <citation type="submission" date="2019-09" db="EMBL/GenBank/DDBJ databases">
        <title>NBRP : Genome information of microbial organism related human and environment.</title>
        <authorList>
            <person name="Hattori M."/>
            <person name="Oshima K."/>
            <person name="Inaba H."/>
            <person name="Suda W."/>
            <person name="Sakamoto M."/>
            <person name="Iino T."/>
            <person name="Kitahara M."/>
            <person name="Oshida Y."/>
            <person name="Iida T."/>
            <person name="Kudo T."/>
            <person name="Itoh T."/>
            <person name="Ohkuma M."/>
        </authorList>
    </citation>
    <scope>NUCLEOTIDE SEQUENCE [LARGE SCALE GENOMIC DNA]</scope>
    <source>
        <strain evidence="1 2">Q-1</strain>
    </source>
</reference>
<dbReference type="NCBIfam" id="TIGR01869">
    <property type="entry name" value="casC_Cse4"/>
    <property type="match status" value="1"/>
</dbReference>
<dbReference type="RefSeq" id="WP_042088048.1">
    <property type="nucleotide sequence ID" value="NZ_BKCN01000032.1"/>
</dbReference>
<dbReference type="Pfam" id="PF09344">
    <property type="entry name" value="Cas_CT1975"/>
    <property type="match status" value="1"/>
</dbReference>
<protein>
    <submittedName>
        <fullName evidence="1">Type I-E CRISPR-associated protein Cas7/Cse4/CasC</fullName>
    </submittedName>
</protein>
<dbReference type="InterPro" id="IPR010148">
    <property type="entry name" value="CRISPR-assoc_prot_CT1975"/>
</dbReference>
<name>A0A5A7ND98_9PROT</name>
<gene>
    <name evidence="1" type="ORF">JCM17846_32870</name>
</gene>
<dbReference type="AlphaFoldDB" id="A0A5A7ND98"/>
<proteinExistence type="predicted"/>
<evidence type="ECO:0000313" key="1">
    <source>
        <dbReference type="EMBL" id="GER05605.1"/>
    </source>
</evidence>
<sequence length="403" mass="44020">MITPRFLQIHSLHSYPAALINRDDAGLAKRLPFGGATRTRISSQCLKRHWRMAEDEWALRSIGVPMGKRSRLIVDRGIMEPLVKAGIDKSLAEAIAEGFLKGLFQENPKRAKAKKDAQEGEDAAAFSAQTKQAVLFGQPEIDYLLSKARAIAAEVNSADEAAKACDAFFKDKDLRANIKAMKHHAGLESALFGRMVTSDLIANTDAAVHVAHAFTVHAEESESDYFTVVDDLRSRADGDDAGSAGIFDMELTSGLYYGYVVIDLPLLVSNLEGAPVDQWHEDGVDRDLAARVAQHLIHLVATVSPGAKLGSTAPYDYASMLMIEAGGRQPRTLANAFRKPVEPHFSSAMEALGRHLRVLDETYGQAEARRYLSLSDATLDGAERLPLDRLAQWAADVVRQGKV</sequence>
<dbReference type="EMBL" id="BKCN01000032">
    <property type="protein sequence ID" value="GER05605.1"/>
    <property type="molecule type" value="Genomic_DNA"/>
</dbReference>
<accession>A0A5A7ND98</accession>
<evidence type="ECO:0000313" key="2">
    <source>
        <dbReference type="Proteomes" id="UP000324996"/>
    </source>
</evidence>
<organism evidence="1 2">
    <name type="scientific">Iodidimonas nitroreducens</name>
    <dbReference type="NCBI Taxonomy" id="1236968"/>
    <lineage>
        <taxon>Bacteria</taxon>
        <taxon>Pseudomonadati</taxon>
        <taxon>Pseudomonadota</taxon>
        <taxon>Alphaproteobacteria</taxon>
        <taxon>Iodidimonadales</taxon>
        <taxon>Iodidimonadaceae</taxon>
        <taxon>Iodidimonas</taxon>
    </lineage>
</organism>
<comment type="caution">
    <text evidence="1">The sequence shown here is derived from an EMBL/GenBank/DDBJ whole genome shotgun (WGS) entry which is preliminary data.</text>
</comment>
<keyword evidence="2" id="KW-1185">Reference proteome</keyword>